<dbReference type="GO" id="GO:0016747">
    <property type="term" value="F:acyltransferase activity, transferring groups other than amino-acyl groups"/>
    <property type="evidence" value="ECO:0007669"/>
    <property type="project" value="TreeGrafter"/>
</dbReference>
<dbReference type="PANTHER" id="PTHR48098:SF1">
    <property type="entry name" value="DIACYLGLYCEROL ACYLTRANSFERASE_MYCOLYLTRANSFERASE AG85A"/>
    <property type="match status" value="1"/>
</dbReference>
<dbReference type="EMBL" id="JAIFZM010000002">
    <property type="protein sequence ID" value="MCG3418059.1"/>
    <property type="molecule type" value="Genomic_DNA"/>
</dbReference>
<evidence type="ECO:0000313" key="2">
    <source>
        <dbReference type="Proteomes" id="UP001199631"/>
    </source>
</evidence>
<dbReference type="Pfam" id="PF00756">
    <property type="entry name" value="Esterase"/>
    <property type="match status" value="1"/>
</dbReference>
<dbReference type="InterPro" id="IPR050583">
    <property type="entry name" value="Mycobacterial_A85_antigen"/>
</dbReference>
<keyword evidence="2" id="KW-1185">Reference proteome</keyword>
<dbReference type="Gene3D" id="3.40.50.1820">
    <property type="entry name" value="alpha/beta hydrolase"/>
    <property type="match status" value="1"/>
</dbReference>
<sequence length="257" mass="29408">MALFQCEFSSEVLSRSVSMNVILPQPSFKDGATGNKKYPTLFLLHGFSDNHTAYLRTTSIERYAADKGLAIVMPGLDNSYYTNMAHGGKYWTFLTEELPAAARSFFPLSEKREDNFVAGHSMGGFGALKWALNFPNRFAAVASMSGVTDMVYHLANVRKEPGDKKRSLELVFGEADVSKTENDLIYKLERLNESSNEKPMLYQSCGTEDFLYEHNLRFHRICKETDLDYTYDFGPGDHTWEYWDDKIQDILKWLPIR</sequence>
<dbReference type="AlphaFoldDB" id="A0AAW5AZC9"/>
<protein>
    <submittedName>
        <fullName evidence="1">Esterase family protein</fullName>
    </submittedName>
</protein>
<dbReference type="InterPro" id="IPR000801">
    <property type="entry name" value="Esterase-like"/>
</dbReference>
<reference evidence="1 2" key="1">
    <citation type="journal article" date="2022" name="Evol. Bioinform. Online">
        <title>Draft Genome Sequence of Oceanobacillus jordanicus Strain GSFE11, a Halotolerant Plant Growth-Promoting Bacterial Endophyte Isolated From the Jordan Valley.</title>
        <authorList>
            <person name="Alhindi T."/>
            <person name="Albdaiwi R."/>
        </authorList>
    </citation>
    <scope>NUCLEOTIDE SEQUENCE [LARGE SCALE GENOMIC DNA]</scope>
    <source>
        <strain evidence="1 2">GSFE11</strain>
    </source>
</reference>
<dbReference type="Proteomes" id="UP001199631">
    <property type="component" value="Unassembled WGS sequence"/>
</dbReference>
<proteinExistence type="predicted"/>
<dbReference type="PANTHER" id="PTHR48098">
    <property type="entry name" value="ENTEROCHELIN ESTERASE-RELATED"/>
    <property type="match status" value="1"/>
</dbReference>
<comment type="caution">
    <text evidence="1">The sequence shown here is derived from an EMBL/GenBank/DDBJ whole genome shotgun (WGS) entry which is preliminary data.</text>
</comment>
<accession>A0AAW5AZC9</accession>
<evidence type="ECO:0000313" key="1">
    <source>
        <dbReference type="EMBL" id="MCG3418059.1"/>
    </source>
</evidence>
<name>A0AAW5AZC9_9BACI</name>
<dbReference type="SUPFAM" id="SSF53474">
    <property type="entry name" value="alpha/beta-Hydrolases"/>
    <property type="match status" value="1"/>
</dbReference>
<organism evidence="1 2">
    <name type="scientific">Oceanobacillus jordanicus</name>
    <dbReference type="NCBI Taxonomy" id="2867266"/>
    <lineage>
        <taxon>Bacteria</taxon>
        <taxon>Bacillati</taxon>
        <taxon>Bacillota</taxon>
        <taxon>Bacilli</taxon>
        <taxon>Bacillales</taxon>
        <taxon>Bacillaceae</taxon>
        <taxon>Oceanobacillus</taxon>
    </lineage>
</organism>
<dbReference type="InterPro" id="IPR029058">
    <property type="entry name" value="AB_hydrolase_fold"/>
</dbReference>
<gene>
    <name evidence="1" type="ORF">K3T81_02745</name>
</gene>
<dbReference type="RefSeq" id="WP_106897925.1">
    <property type="nucleotide sequence ID" value="NZ_JAIFZM010000002.1"/>
</dbReference>